<proteinExistence type="predicted"/>
<evidence type="ECO:0000313" key="4">
    <source>
        <dbReference type="Proteomes" id="UP001180453"/>
    </source>
</evidence>
<gene>
    <name evidence="3" type="ORF">J2X20_000621</name>
</gene>
<organism evidence="3 4">
    <name type="scientific">Roseateles saccharophilus</name>
    <name type="common">Pseudomonas saccharophila</name>
    <dbReference type="NCBI Taxonomy" id="304"/>
    <lineage>
        <taxon>Bacteria</taxon>
        <taxon>Pseudomonadati</taxon>
        <taxon>Pseudomonadota</taxon>
        <taxon>Betaproteobacteria</taxon>
        <taxon>Burkholderiales</taxon>
        <taxon>Sphaerotilaceae</taxon>
        <taxon>Roseateles</taxon>
    </lineage>
</organism>
<keyword evidence="1" id="KW-0472">Membrane</keyword>
<dbReference type="InterPro" id="IPR013424">
    <property type="entry name" value="Ice-binding_C"/>
</dbReference>
<protein>
    <recommendedName>
        <fullName evidence="2">Ice-binding protein C-terminal domain-containing protein</fullName>
    </recommendedName>
</protein>
<dbReference type="Pfam" id="PF07589">
    <property type="entry name" value="PEP-CTERM"/>
    <property type="match status" value="1"/>
</dbReference>
<feature type="transmembrane region" description="Helical" evidence="1">
    <location>
        <begin position="12"/>
        <end position="29"/>
    </location>
</feature>
<reference evidence="3 4" key="1">
    <citation type="submission" date="2023-07" db="EMBL/GenBank/DDBJ databases">
        <title>Sorghum-associated microbial communities from plants grown in Nebraska, USA.</title>
        <authorList>
            <person name="Schachtman D."/>
        </authorList>
    </citation>
    <scope>NUCLEOTIDE SEQUENCE [LARGE SCALE GENOMIC DNA]</scope>
    <source>
        <strain evidence="3 4">BE314</strain>
    </source>
</reference>
<evidence type="ECO:0000259" key="2">
    <source>
        <dbReference type="Pfam" id="PF07589"/>
    </source>
</evidence>
<dbReference type="NCBIfam" id="TIGR02595">
    <property type="entry name" value="PEP_CTERM"/>
    <property type="match status" value="1"/>
</dbReference>
<feature type="domain" description="Ice-binding protein C-terminal" evidence="2">
    <location>
        <begin position="7"/>
        <end position="33"/>
    </location>
</feature>
<keyword evidence="4" id="KW-1185">Reference proteome</keyword>
<sequence>MTTVTTAVPEPAPSALLLAGVAVLGGMTWRCRRR</sequence>
<dbReference type="EMBL" id="JAVDXU010000001">
    <property type="protein sequence ID" value="MDR7267992.1"/>
    <property type="molecule type" value="Genomic_DNA"/>
</dbReference>
<dbReference type="Proteomes" id="UP001180453">
    <property type="component" value="Unassembled WGS sequence"/>
</dbReference>
<accession>A0ABU1YGL3</accession>
<keyword evidence="1" id="KW-0812">Transmembrane</keyword>
<evidence type="ECO:0000256" key="1">
    <source>
        <dbReference type="SAM" id="Phobius"/>
    </source>
</evidence>
<name>A0ABU1YGL3_ROSSA</name>
<comment type="caution">
    <text evidence="3">The sequence shown here is derived from an EMBL/GenBank/DDBJ whole genome shotgun (WGS) entry which is preliminary data.</text>
</comment>
<keyword evidence="1" id="KW-1133">Transmembrane helix</keyword>
<evidence type="ECO:0000313" key="3">
    <source>
        <dbReference type="EMBL" id="MDR7267992.1"/>
    </source>
</evidence>